<dbReference type="EMBL" id="PFFQ01000021">
    <property type="protein sequence ID" value="PIW17725.1"/>
    <property type="molecule type" value="Genomic_DNA"/>
</dbReference>
<dbReference type="AlphaFoldDB" id="A0A2M7G6Q9"/>
<dbReference type="Proteomes" id="UP000231019">
    <property type="component" value="Unassembled WGS sequence"/>
</dbReference>
<accession>A0A2M7G6Q9</accession>
<evidence type="ECO:0000313" key="3">
    <source>
        <dbReference type="Proteomes" id="UP000231019"/>
    </source>
</evidence>
<gene>
    <name evidence="2" type="ORF">COW36_07710</name>
</gene>
<protein>
    <submittedName>
        <fullName evidence="2">Uncharacterized protein</fullName>
    </submittedName>
</protein>
<proteinExistence type="predicted"/>
<organism evidence="2 3">
    <name type="scientific">bacterium (Candidatus Blackallbacteria) CG17_big_fil_post_rev_8_21_14_2_50_48_46</name>
    <dbReference type="NCBI Taxonomy" id="2014261"/>
    <lineage>
        <taxon>Bacteria</taxon>
        <taxon>Candidatus Blackallbacteria</taxon>
    </lineage>
</organism>
<keyword evidence="1" id="KW-0472">Membrane</keyword>
<name>A0A2M7G6Q9_9BACT</name>
<sequence length="182" mass="18004">MLVDQVRNIFSYNPYSGNNTTQPAATASMPNAAVYGADTAFFDTTRPASGDGAITKMLVGGYTGFSYAKSGSGQPLTQFMLSSVGIGAAISGSVSVVKNLASLTHGKQSASSTVGNILTDTLQGGVSAIGGVAVGGGAMAIFKAMGAAPGNPLIIAGVVGGALGAVLANKILNTEAIRRSLT</sequence>
<keyword evidence="1" id="KW-1133">Transmembrane helix</keyword>
<feature type="transmembrane region" description="Helical" evidence="1">
    <location>
        <begin position="122"/>
        <end position="142"/>
    </location>
</feature>
<feature type="transmembrane region" description="Helical" evidence="1">
    <location>
        <begin position="154"/>
        <end position="172"/>
    </location>
</feature>
<comment type="caution">
    <text evidence="2">The sequence shown here is derived from an EMBL/GenBank/DDBJ whole genome shotgun (WGS) entry which is preliminary data.</text>
</comment>
<evidence type="ECO:0000256" key="1">
    <source>
        <dbReference type="SAM" id="Phobius"/>
    </source>
</evidence>
<reference evidence="2 3" key="1">
    <citation type="submission" date="2017-09" db="EMBL/GenBank/DDBJ databases">
        <title>Depth-based differentiation of microbial function through sediment-hosted aquifers and enrichment of novel symbionts in the deep terrestrial subsurface.</title>
        <authorList>
            <person name="Probst A.J."/>
            <person name="Ladd B."/>
            <person name="Jarett J.K."/>
            <person name="Geller-Mcgrath D.E."/>
            <person name="Sieber C.M."/>
            <person name="Emerson J.B."/>
            <person name="Anantharaman K."/>
            <person name="Thomas B.C."/>
            <person name="Malmstrom R."/>
            <person name="Stieglmeier M."/>
            <person name="Klingl A."/>
            <person name="Woyke T."/>
            <person name="Ryan C.M."/>
            <person name="Banfield J.F."/>
        </authorList>
    </citation>
    <scope>NUCLEOTIDE SEQUENCE [LARGE SCALE GENOMIC DNA]</scope>
    <source>
        <strain evidence="2">CG17_big_fil_post_rev_8_21_14_2_50_48_46</strain>
    </source>
</reference>
<evidence type="ECO:0000313" key="2">
    <source>
        <dbReference type="EMBL" id="PIW17725.1"/>
    </source>
</evidence>
<keyword evidence="1" id="KW-0812">Transmembrane</keyword>